<dbReference type="Proteomes" id="UP000034166">
    <property type="component" value="Unassembled WGS sequence"/>
</dbReference>
<dbReference type="RefSeq" id="WP_046525818.1">
    <property type="nucleotide sequence ID" value="NZ_LAYY01000048.1"/>
</dbReference>
<organism evidence="2 3">
    <name type="scientific">Mesobacillus campisalis</name>
    <dbReference type="NCBI Taxonomy" id="1408103"/>
    <lineage>
        <taxon>Bacteria</taxon>
        <taxon>Bacillati</taxon>
        <taxon>Bacillota</taxon>
        <taxon>Bacilli</taxon>
        <taxon>Bacillales</taxon>
        <taxon>Bacillaceae</taxon>
        <taxon>Mesobacillus</taxon>
    </lineage>
</organism>
<proteinExistence type="predicted"/>
<comment type="caution">
    <text evidence="2">The sequence shown here is derived from an EMBL/GenBank/DDBJ whole genome shotgun (WGS) entry which is preliminary data.</text>
</comment>
<evidence type="ECO:0000313" key="3">
    <source>
        <dbReference type="Proteomes" id="UP000034166"/>
    </source>
</evidence>
<reference evidence="2 3" key="1">
    <citation type="submission" date="2015-04" db="EMBL/GenBank/DDBJ databases">
        <title>Taxonomic description and genome sequence of Bacillus campisalis sp. nov., a novel member of the genus Bacillus isolated from solar saltern.</title>
        <authorList>
            <person name="Mathan Kumar R."/>
            <person name="Kaur G."/>
            <person name="Kumar A."/>
            <person name="Singh N.K."/>
            <person name="Kaur N."/>
            <person name="Kumar N."/>
            <person name="Mayilraj S."/>
        </authorList>
    </citation>
    <scope>NUCLEOTIDE SEQUENCE [LARGE SCALE GENOMIC DNA]</scope>
    <source>
        <strain evidence="2 3">SA2-6</strain>
    </source>
</reference>
<evidence type="ECO:0000313" key="2">
    <source>
        <dbReference type="EMBL" id="KKK35995.1"/>
    </source>
</evidence>
<accession>A0A0M2STM9</accession>
<keyword evidence="1" id="KW-0812">Transmembrane</keyword>
<dbReference type="AlphaFoldDB" id="A0A0M2STM9"/>
<dbReference type="InterPro" id="IPR025428">
    <property type="entry name" value="Spore_YhaL"/>
</dbReference>
<keyword evidence="3" id="KW-1185">Reference proteome</keyword>
<feature type="transmembrane region" description="Helical" evidence="1">
    <location>
        <begin position="6"/>
        <end position="25"/>
    </location>
</feature>
<protein>
    <submittedName>
        <fullName evidence="2">SigE-dependent sporulation protein</fullName>
    </submittedName>
</protein>
<dbReference type="OrthoDB" id="2454520at2"/>
<dbReference type="EMBL" id="LAYY01000048">
    <property type="protein sequence ID" value="KKK35995.1"/>
    <property type="molecule type" value="Genomic_DNA"/>
</dbReference>
<sequence>MVIPIWVYLVGAGILISAFMAIRTGKEERKLEMESIEREGEIYMKRLEREKEKREGSLEA</sequence>
<keyword evidence="1" id="KW-1133">Transmembrane helix</keyword>
<gene>
    <name evidence="2" type="ORF">WQ57_21695</name>
</gene>
<keyword evidence="1" id="KW-0472">Membrane</keyword>
<evidence type="ECO:0000256" key="1">
    <source>
        <dbReference type="SAM" id="Phobius"/>
    </source>
</evidence>
<dbReference type="PATRIC" id="fig|1408103.3.peg.4753"/>
<name>A0A0M2STM9_9BACI</name>
<dbReference type="Pfam" id="PF14147">
    <property type="entry name" value="Spore_YhaL"/>
    <property type="match status" value="1"/>
</dbReference>